<sequence>MKRENYRRQIKRKKWIKYTTFTAVAAVFAVVVGFIALRVYAQIAGAPPLTVPKASVFFDNNGNRIGDYFSAERRYWVELDEISPYLIDATIAVEDKDFYEHNGFDYSRIASALLTDLKTLSMAEGASTITMQLARNLYLTLDKNWTRKIQEAMYAYRLEVFYDKDEILEGYLNTVNYGHGMYGIEAASRYYFGKSASELTLAESALLAGIPKGPSIYSPINDYEKAVGRQAVILELMDKQKYISAEEKSRANSEEIVLKNEQWTATKSKAPYFLDVAWQEATEILEKENLNIREGGWSIKTTLNQAHQLAADEAIMDNMPDSELQVGFISMDVETGQVTALVGGRDYEDSSFNRVTQAVRQPGSSIKPFLYAAALENGFSPLTFLDVGETIFTYDNGRATYKPQNVNGQFADGQMSLAQAIAISDNIYAVKTLEKIGYDQYRDVLDRFNLNFSEANNPSIALGTTENSLFDLTKAYNTIANGGKETKPTTILEIKNADGEVVYEYKKPKSKQVISKENAFLLTDMMTGIFDPVYSDYSPATGVSLRPRMTHTYAAKSGTTVSDQWLVGYTPSVTAGVWNGYDQGKTLSVQQDMAASKQVWIDYMEAINKGMPNETFKAPKGVESVLIDVETGKLATEACPKQRMVYVKTEDIPKEKCSSFEFFDKDSWDDFLDLFPFEAFKGIFN</sequence>
<evidence type="ECO:0000256" key="1">
    <source>
        <dbReference type="ARBA" id="ARBA00004236"/>
    </source>
</evidence>
<keyword evidence="21" id="KW-1185">Reference proteome</keyword>
<reference evidence="20 21" key="1">
    <citation type="submission" date="2014-02" db="EMBL/GenBank/DDBJ databases">
        <title>Draft genome sequence of Lysinibacillus sinduriensis JCM 15800.</title>
        <authorList>
            <person name="Zhang F."/>
            <person name="Wang G."/>
            <person name="Zhang L."/>
        </authorList>
    </citation>
    <scope>NUCLEOTIDE SEQUENCE [LARGE SCALE GENOMIC DNA]</scope>
    <source>
        <strain evidence="20 21">JCM 15800</strain>
    </source>
</reference>
<evidence type="ECO:0000313" key="20">
    <source>
        <dbReference type="EMBL" id="KGR75931.1"/>
    </source>
</evidence>
<evidence type="ECO:0000256" key="15">
    <source>
        <dbReference type="ARBA" id="ARBA00034000"/>
    </source>
</evidence>
<dbReference type="GO" id="GO:0009252">
    <property type="term" value="P:peptidoglycan biosynthetic process"/>
    <property type="evidence" value="ECO:0007669"/>
    <property type="project" value="UniProtKB-KW"/>
</dbReference>
<evidence type="ECO:0000256" key="10">
    <source>
        <dbReference type="ARBA" id="ARBA00022960"/>
    </source>
</evidence>
<dbReference type="InterPro" id="IPR012338">
    <property type="entry name" value="Beta-lactam/transpept-like"/>
</dbReference>
<dbReference type="eggNOG" id="COG0744">
    <property type="taxonomic scope" value="Bacteria"/>
</dbReference>
<evidence type="ECO:0000256" key="4">
    <source>
        <dbReference type="ARBA" id="ARBA00022475"/>
    </source>
</evidence>
<comment type="similarity">
    <text evidence="3">In the N-terminal section; belongs to the glycosyltransferase 51 family.</text>
</comment>
<dbReference type="GO" id="GO:0006508">
    <property type="term" value="P:proteolysis"/>
    <property type="evidence" value="ECO:0007669"/>
    <property type="project" value="UniProtKB-KW"/>
</dbReference>
<keyword evidence="6" id="KW-0645">Protease</keyword>
<keyword evidence="9" id="KW-0378">Hydrolase</keyword>
<dbReference type="PANTHER" id="PTHR32282:SF11">
    <property type="entry name" value="PENICILLIN-BINDING PROTEIN 1B"/>
    <property type="match status" value="1"/>
</dbReference>
<dbReference type="GO" id="GO:0008955">
    <property type="term" value="F:peptidoglycan glycosyltransferase activity"/>
    <property type="evidence" value="ECO:0007669"/>
    <property type="project" value="UniProtKB-EC"/>
</dbReference>
<dbReference type="EMBL" id="JPVO01000048">
    <property type="protein sequence ID" value="KGR75931.1"/>
    <property type="molecule type" value="Genomic_DNA"/>
</dbReference>
<evidence type="ECO:0000259" key="19">
    <source>
        <dbReference type="Pfam" id="PF00912"/>
    </source>
</evidence>
<comment type="caution">
    <text evidence="20">The sequence shown here is derived from an EMBL/GenBank/DDBJ whole genome shotgun (WGS) entry which is preliminary data.</text>
</comment>
<evidence type="ECO:0000256" key="17">
    <source>
        <dbReference type="SAM" id="Phobius"/>
    </source>
</evidence>
<keyword evidence="10" id="KW-0133">Cell shape</keyword>
<feature type="transmembrane region" description="Helical" evidence="17">
    <location>
        <begin position="21"/>
        <end position="41"/>
    </location>
</feature>
<name>A0A0A3HTM4_9BACL</name>
<evidence type="ECO:0000256" key="5">
    <source>
        <dbReference type="ARBA" id="ARBA00022645"/>
    </source>
</evidence>
<dbReference type="Gene3D" id="1.10.3810.10">
    <property type="entry name" value="Biosynthetic peptidoglycan transglycosylase-like"/>
    <property type="match status" value="1"/>
</dbReference>
<keyword evidence="13" id="KW-0511">Multifunctional enzyme</keyword>
<evidence type="ECO:0000256" key="13">
    <source>
        <dbReference type="ARBA" id="ARBA00023268"/>
    </source>
</evidence>
<dbReference type="InterPro" id="IPR050396">
    <property type="entry name" value="Glycosyltr_51/Transpeptidase"/>
</dbReference>
<dbReference type="NCBIfam" id="TIGR02074">
    <property type="entry name" value="PBP_1a_fam"/>
    <property type="match status" value="1"/>
</dbReference>
<keyword evidence="11" id="KW-0573">Peptidoglycan synthesis</keyword>
<dbReference type="PANTHER" id="PTHR32282">
    <property type="entry name" value="BINDING PROTEIN TRANSPEPTIDASE, PUTATIVE-RELATED"/>
    <property type="match status" value="1"/>
</dbReference>
<evidence type="ECO:0000256" key="9">
    <source>
        <dbReference type="ARBA" id="ARBA00022801"/>
    </source>
</evidence>
<evidence type="ECO:0000256" key="12">
    <source>
        <dbReference type="ARBA" id="ARBA00023136"/>
    </source>
</evidence>
<dbReference type="InterPro" id="IPR036950">
    <property type="entry name" value="PBP_transglycosylase"/>
</dbReference>
<evidence type="ECO:0000256" key="14">
    <source>
        <dbReference type="ARBA" id="ARBA00023316"/>
    </source>
</evidence>
<feature type="domain" description="Glycosyl transferase family 51" evidence="19">
    <location>
        <begin position="63"/>
        <end position="237"/>
    </location>
</feature>
<organism evidence="20 21">
    <name type="scientific">Ureibacillus sinduriensis BLB-1 = JCM 15800</name>
    <dbReference type="NCBI Taxonomy" id="1384057"/>
    <lineage>
        <taxon>Bacteria</taxon>
        <taxon>Bacillati</taxon>
        <taxon>Bacillota</taxon>
        <taxon>Bacilli</taxon>
        <taxon>Bacillales</taxon>
        <taxon>Caryophanaceae</taxon>
        <taxon>Ureibacillus</taxon>
    </lineage>
</organism>
<dbReference type="SUPFAM" id="SSF53955">
    <property type="entry name" value="Lysozyme-like"/>
    <property type="match status" value="1"/>
</dbReference>
<dbReference type="GO" id="GO:0008360">
    <property type="term" value="P:regulation of cell shape"/>
    <property type="evidence" value="ECO:0007669"/>
    <property type="project" value="UniProtKB-KW"/>
</dbReference>
<evidence type="ECO:0000256" key="11">
    <source>
        <dbReference type="ARBA" id="ARBA00022984"/>
    </source>
</evidence>
<keyword evidence="17" id="KW-1133">Transmembrane helix</keyword>
<dbReference type="OrthoDB" id="9766909at2"/>
<dbReference type="FunFam" id="1.10.3810.10:FF:000001">
    <property type="entry name" value="Penicillin-binding protein 1A"/>
    <property type="match status" value="1"/>
</dbReference>
<comment type="similarity">
    <text evidence="2">In the C-terminal section; belongs to the transpeptidase family.</text>
</comment>
<protein>
    <submittedName>
        <fullName evidence="20">Penicillin-binding protein</fullName>
    </submittedName>
</protein>
<evidence type="ECO:0000256" key="3">
    <source>
        <dbReference type="ARBA" id="ARBA00007739"/>
    </source>
</evidence>
<keyword evidence="12 17" id="KW-0472">Membrane</keyword>
<gene>
    <name evidence="20" type="ORF">CD33_08805</name>
</gene>
<evidence type="ECO:0000256" key="7">
    <source>
        <dbReference type="ARBA" id="ARBA00022676"/>
    </source>
</evidence>
<evidence type="ECO:0000256" key="2">
    <source>
        <dbReference type="ARBA" id="ARBA00007090"/>
    </source>
</evidence>
<dbReference type="Proteomes" id="UP000030408">
    <property type="component" value="Unassembled WGS sequence"/>
</dbReference>
<evidence type="ECO:0000256" key="16">
    <source>
        <dbReference type="ARBA" id="ARBA00049902"/>
    </source>
</evidence>
<dbReference type="InterPro" id="IPR023346">
    <property type="entry name" value="Lysozyme-like_dom_sf"/>
</dbReference>
<keyword evidence="14" id="KW-0961">Cell wall biogenesis/degradation</keyword>
<evidence type="ECO:0000259" key="18">
    <source>
        <dbReference type="Pfam" id="PF00905"/>
    </source>
</evidence>
<dbReference type="Pfam" id="PF00905">
    <property type="entry name" value="Transpeptidase"/>
    <property type="match status" value="1"/>
</dbReference>
<dbReference type="GO" id="GO:0005886">
    <property type="term" value="C:plasma membrane"/>
    <property type="evidence" value="ECO:0007669"/>
    <property type="project" value="UniProtKB-SubCell"/>
</dbReference>
<keyword evidence="5" id="KW-0121">Carboxypeptidase</keyword>
<accession>A0A0A3HTM4</accession>
<dbReference type="GO" id="GO:0030288">
    <property type="term" value="C:outer membrane-bounded periplasmic space"/>
    <property type="evidence" value="ECO:0007669"/>
    <property type="project" value="TreeGrafter"/>
</dbReference>
<comment type="subcellular location">
    <subcellularLocation>
        <location evidence="1">Cell membrane</location>
    </subcellularLocation>
</comment>
<evidence type="ECO:0000256" key="8">
    <source>
        <dbReference type="ARBA" id="ARBA00022679"/>
    </source>
</evidence>
<dbReference type="STRING" id="1384057.CD33_08805"/>
<dbReference type="InterPro" id="IPR001460">
    <property type="entry name" value="PCN-bd_Tpept"/>
</dbReference>
<proteinExistence type="inferred from homology"/>
<dbReference type="Pfam" id="PF00912">
    <property type="entry name" value="Transgly"/>
    <property type="match status" value="1"/>
</dbReference>
<evidence type="ECO:0000256" key="6">
    <source>
        <dbReference type="ARBA" id="ARBA00022670"/>
    </source>
</evidence>
<evidence type="ECO:0000313" key="21">
    <source>
        <dbReference type="Proteomes" id="UP000030408"/>
    </source>
</evidence>
<comment type="catalytic activity">
    <reaction evidence="16">
        <text>[GlcNAc-(1-&gt;4)-Mur2Ac(oyl-L-Ala-gamma-D-Glu-L-Lys-D-Ala-D-Ala)](n)-di-trans,octa-cis-undecaprenyl diphosphate + beta-D-GlcNAc-(1-&gt;4)-Mur2Ac(oyl-L-Ala-gamma-D-Glu-L-Lys-D-Ala-D-Ala)-di-trans,octa-cis-undecaprenyl diphosphate = [GlcNAc-(1-&gt;4)-Mur2Ac(oyl-L-Ala-gamma-D-Glu-L-Lys-D-Ala-D-Ala)](n+1)-di-trans,octa-cis-undecaprenyl diphosphate + di-trans,octa-cis-undecaprenyl diphosphate + H(+)</text>
        <dbReference type="Rhea" id="RHEA:23708"/>
        <dbReference type="Rhea" id="RHEA-COMP:9602"/>
        <dbReference type="Rhea" id="RHEA-COMP:9603"/>
        <dbReference type="ChEBI" id="CHEBI:15378"/>
        <dbReference type="ChEBI" id="CHEBI:58405"/>
        <dbReference type="ChEBI" id="CHEBI:60033"/>
        <dbReference type="ChEBI" id="CHEBI:78435"/>
        <dbReference type="EC" id="2.4.99.28"/>
    </reaction>
</comment>
<dbReference type="GO" id="GO:0071555">
    <property type="term" value="P:cell wall organization"/>
    <property type="evidence" value="ECO:0007669"/>
    <property type="project" value="UniProtKB-KW"/>
</dbReference>
<dbReference type="GO" id="GO:0008658">
    <property type="term" value="F:penicillin binding"/>
    <property type="evidence" value="ECO:0007669"/>
    <property type="project" value="InterPro"/>
</dbReference>
<keyword evidence="4" id="KW-1003">Cell membrane</keyword>
<dbReference type="InterPro" id="IPR001264">
    <property type="entry name" value="Glyco_trans_51"/>
</dbReference>
<dbReference type="GO" id="GO:0009002">
    <property type="term" value="F:serine-type D-Ala-D-Ala carboxypeptidase activity"/>
    <property type="evidence" value="ECO:0007669"/>
    <property type="project" value="UniProtKB-EC"/>
</dbReference>
<dbReference type="SUPFAM" id="SSF56601">
    <property type="entry name" value="beta-lactamase/transpeptidase-like"/>
    <property type="match status" value="1"/>
</dbReference>
<keyword evidence="7" id="KW-0328">Glycosyltransferase</keyword>
<keyword evidence="17" id="KW-0812">Transmembrane</keyword>
<keyword evidence="8" id="KW-0808">Transferase</keyword>
<dbReference type="Gene3D" id="3.40.710.10">
    <property type="entry name" value="DD-peptidase/beta-lactamase superfamily"/>
    <property type="match status" value="1"/>
</dbReference>
<comment type="catalytic activity">
    <reaction evidence="15">
        <text>Preferential cleavage: (Ac)2-L-Lys-D-Ala-|-D-Ala. Also transpeptidation of peptidyl-alanyl moieties that are N-acyl substituents of D-alanine.</text>
        <dbReference type="EC" id="3.4.16.4"/>
    </reaction>
</comment>
<dbReference type="RefSeq" id="WP_036200064.1">
    <property type="nucleotide sequence ID" value="NZ_AVCY01000008.1"/>
</dbReference>
<feature type="domain" description="Penicillin-binding protein transpeptidase" evidence="18">
    <location>
        <begin position="328"/>
        <end position="574"/>
    </location>
</feature>
<dbReference type="AlphaFoldDB" id="A0A0A3HTM4"/>